<comment type="caution">
    <text evidence="2">The sequence shown here is derived from an EMBL/GenBank/DDBJ whole genome shotgun (WGS) entry which is preliminary data.</text>
</comment>
<keyword evidence="3" id="KW-1185">Reference proteome</keyword>
<dbReference type="AlphaFoldDB" id="A0A7X0P6V0"/>
<gene>
    <name evidence="2" type="ORF">HD593_010927</name>
</gene>
<accession>A0A7X0P6V0</accession>
<dbReference type="Proteomes" id="UP000565579">
    <property type="component" value="Unassembled WGS sequence"/>
</dbReference>
<dbReference type="RefSeq" id="WP_185110615.1">
    <property type="nucleotide sequence ID" value="NZ_BAAAXY010000150.1"/>
</dbReference>
<proteinExistence type="predicted"/>
<organism evidence="2 3">
    <name type="scientific">Nonomuraea rubra</name>
    <dbReference type="NCBI Taxonomy" id="46180"/>
    <lineage>
        <taxon>Bacteria</taxon>
        <taxon>Bacillati</taxon>
        <taxon>Actinomycetota</taxon>
        <taxon>Actinomycetes</taxon>
        <taxon>Streptosporangiales</taxon>
        <taxon>Streptosporangiaceae</taxon>
        <taxon>Nonomuraea</taxon>
    </lineage>
</organism>
<protein>
    <submittedName>
        <fullName evidence="2">Uncharacterized protein</fullName>
    </submittedName>
</protein>
<evidence type="ECO:0000313" key="2">
    <source>
        <dbReference type="EMBL" id="MBB6556132.1"/>
    </source>
</evidence>
<sequence length="137" mass="14510">MPLPQPEDVMDRIRALEQAVRELRSSVTNQGGFTEASQGWKIPNQTLPSTPDSGGHLTANGDEPMWSGADGSVYSLKPSPPFTPGAAVASPPVFTSPSSPPEVTVSVYQDLRNDAQLARGVLVTLLQSLRAANIINS</sequence>
<feature type="region of interest" description="Disordered" evidence="1">
    <location>
        <begin position="26"/>
        <end position="72"/>
    </location>
</feature>
<dbReference type="EMBL" id="JACHMI010000001">
    <property type="protein sequence ID" value="MBB6556132.1"/>
    <property type="molecule type" value="Genomic_DNA"/>
</dbReference>
<reference evidence="2 3" key="1">
    <citation type="submission" date="2020-08" db="EMBL/GenBank/DDBJ databases">
        <title>Sequencing the genomes of 1000 actinobacteria strains.</title>
        <authorList>
            <person name="Klenk H.-P."/>
        </authorList>
    </citation>
    <scope>NUCLEOTIDE SEQUENCE [LARGE SCALE GENOMIC DNA]</scope>
    <source>
        <strain evidence="2 3">DSM 43768</strain>
    </source>
</reference>
<name>A0A7X0P6V0_9ACTN</name>
<evidence type="ECO:0000256" key="1">
    <source>
        <dbReference type="SAM" id="MobiDB-lite"/>
    </source>
</evidence>
<feature type="compositionally biased region" description="Polar residues" evidence="1">
    <location>
        <begin position="26"/>
        <end position="52"/>
    </location>
</feature>
<evidence type="ECO:0000313" key="3">
    <source>
        <dbReference type="Proteomes" id="UP000565579"/>
    </source>
</evidence>